<dbReference type="InterPro" id="IPR024078">
    <property type="entry name" value="LmbE-like_dom_sf"/>
</dbReference>
<gene>
    <name evidence="2" type="ORF">B5808_18960</name>
</gene>
<dbReference type="GO" id="GO:0016137">
    <property type="term" value="P:glycoside metabolic process"/>
    <property type="evidence" value="ECO:0007669"/>
    <property type="project" value="UniProtKB-ARBA"/>
</dbReference>
<sequence length="244" mass="25628">MTDLLTALGDRVLFAHAHPDDETISTGGTIAALLARGAAVLVVTGTRGERGEVVPGPLHAFEGTPALAPHRERELAAALTALGRPQHAWLGEERDRRYVDSGMAWGPDGFAVAAEDAPGDALSLAPLDEVVADLTALATAFEPTSIVSYDVRGGYGHPDHVRMREAAGAVAERLRLPLVEIVEPRVDDGPGESALDLLTLGSLAAKRAAMTAHASQLTLDGDDFVLSGGQRHPVGVVERYRSAR</sequence>
<reference evidence="2 3" key="1">
    <citation type="submission" date="2017-04" db="EMBL/GenBank/DDBJ databases">
        <authorList>
            <person name="Afonso C.L."/>
            <person name="Miller P.J."/>
            <person name="Scott M.A."/>
            <person name="Spackman E."/>
            <person name="Goraichik I."/>
            <person name="Dimitrov K.M."/>
            <person name="Suarez D.L."/>
            <person name="Swayne D.E."/>
        </authorList>
    </citation>
    <scope>NUCLEOTIDE SEQUENCE [LARGE SCALE GENOMIC DNA]</scope>
    <source>
        <strain evidence="3">XA(T)</strain>
    </source>
</reference>
<dbReference type="KEGG" id="cphy:B5808_18960"/>
<dbReference type="RefSeq" id="WP_085021212.1">
    <property type="nucleotide sequence ID" value="NZ_BMHD01000001.1"/>
</dbReference>
<dbReference type="EMBL" id="CP020715">
    <property type="protein sequence ID" value="ARJ07075.1"/>
    <property type="molecule type" value="Genomic_DNA"/>
</dbReference>
<dbReference type="PANTHER" id="PTHR12993">
    <property type="entry name" value="N-ACETYLGLUCOSAMINYL-PHOSPHATIDYLINOSITOL DE-N-ACETYLASE-RELATED"/>
    <property type="match status" value="1"/>
</dbReference>
<dbReference type="Gene3D" id="3.40.50.10320">
    <property type="entry name" value="LmbE-like"/>
    <property type="match status" value="1"/>
</dbReference>
<protein>
    <submittedName>
        <fullName evidence="2">Uncharacterized protein</fullName>
    </submittedName>
</protein>
<proteinExistence type="predicted"/>
<accession>A0A1X9LPE3</accession>
<evidence type="ECO:0000256" key="1">
    <source>
        <dbReference type="ARBA" id="ARBA00022833"/>
    </source>
</evidence>
<dbReference type="Pfam" id="PF02585">
    <property type="entry name" value="PIG-L"/>
    <property type="match status" value="1"/>
</dbReference>
<organism evidence="2 3">
    <name type="scientific">Cnuibacter physcomitrellae</name>
    <dbReference type="NCBI Taxonomy" id="1619308"/>
    <lineage>
        <taxon>Bacteria</taxon>
        <taxon>Bacillati</taxon>
        <taxon>Actinomycetota</taxon>
        <taxon>Actinomycetes</taxon>
        <taxon>Micrococcales</taxon>
        <taxon>Microbacteriaceae</taxon>
        <taxon>Cnuibacter</taxon>
    </lineage>
</organism>
<keyword evidence="3" id="KW-1185">Reference proteome</keyword>
<dbReference type="InterPro" id="IPR003737">
    <property type="entry name" value="GlcNAc_PI_deacetylase-related"/>
</dbReference>
<keyword evidence="1" id="KW-0862">Zinc</keyword>
<dbReference type="SUPFAM" id="SSF102588">
    <property type="entry name" value="LmbE-like"/>
    <property type="match status" value="1"/>
</dbReference>
<dbReference type="GO" id="GO:0016811">
    <property type="term" value="F:hydrolase activity, acting on carbon-nitrogen (but not peptide) bonds, in linear amides"/>
    <property type="evidence" value="ECO:0007669"/>
    <property type="project" value="TreeGrafter"/>
</dbReference>
<dbReference type="PANTHER" id="PTHR12993:SF26">
    <property type="entry name" value="1D-MYO-INOSITOL 2-ACETAMIDO-2-DEOXY-ALPHA-D-GLUCOPYRANOSIDE DEACETYLASE"/>
    <property type="match status" value="1"/>
</dbReference>
<evidence type="ECO:0000313" key="3">
    <source>
        <dbReference type="Proteomes" id="UP000192775"/>
    </source>
</evidence>
<dbReference type="Proteomes" id="UP000192775">
    <property type="component" value="Chromosome"/>
</dbReference>
<dbReference type="STRING" id="1619308.B5808_18960"/>
<name>A0A1X9LPE3_9MICO</name>
<dbReference type="AlphaFoldDB" id="A0A1X9LPE3"/>
<evidence type="ECO:0000313" key="2">
    <source>
        <dbReference type="EMBL" id="ARJ07075.1"/>
    </source>
</evidence>